<organism evidence="3 4">
    <name type="scientific">Larkinella punicea</name>
    <dbReference type="NCBI Taxonomy" id="2315727"/>
    <lineage>
        <taxon>Bacteria</taxon>
        <taxon>Pseudomonadati</taxon>
        <taxon>Bacteroidota</taxon>
        <taxon>Cytophagia</taxon>
        <taxon>Cytophagales</taxon>
        <taxon>Spirosomataceae</taxon>
        <taxon>Larkinella</taxon>
    </lineage>
</organism>
<comment type="caution">
    <text evidence="3">The sequence shown here is derived from an EMBL/GenBank/DDBJ whole genome shotgun (WGS) entry which is preliminary data.</text>
</comment>
<reference evidence="3 4" key="1">
    <citation type="submission" date="2018-07" db="EMBL/GenBank/DDBJ databases">
        <title>Genome analysis of Larkinella rosea.</title>
        <authorList>
            <person name="Zhou Z."/>
            <person name="Wang G."/>
        </authorList>
    </citation>
    <scope>NUCLEOTIDE SEQUENCE [LARGE SCALE GENOMIC DNA]</scope>
    <source>
        <strain evidence="4">zzj9</strain>
    </source>
</reference>
<feature type="transmembrane region" description="Helical" evidence="1">
    <location>
        <begin position="12"/>
        <end position="35"/>
    </location>
</feature>
<dbReference type="InterPro" id="IPR005543">
    <property type="entry name" value="PASTA_dom"/>
</dbReference>
<keyword evidence="4" id="KW-1185">Reference proteome</keyword>
<dbReference type="OrthoDB" id="9803895at2"/>
<dbReference type="AlphaFoldDB" id="A0A368JQH7"/>
<dbReference type="Pfam" id="PF03793">
    <property type="entry name" value="PASTA"/>
    <property type="match status" value="3"/>
</dbReference>
<evidence type="ECO:0000313" key="4">
    <source>
        <dbReference type="Proteomes" id="UP000253383"/>
    </source>
</evidence>
<protein>
    <submittedName>
        <fullName evidence="3">PASTA domain-containing protein</fullName>
    </submittedName>
</protein>
<dbReference type="Gene3D" id="3.30.10.20">
    <property type="match status" value="3"/>
</dbReference>
<keyword evidence="1" id="KW-1133">Transmembrane helix</keyword>
<dbReference type="RefSeq" id="WP_114405585.1">
    <property type="nucleotide sequence ID" value="NZ_QOWE01000006.1"/>
</dbReference>
<gene>
    <name evidence="3" type="ORF">DUE52_08585</name>
</gene>
<dbReference type="PROSITE" id="PS51178">
    <property type="entry name" value="PASTA"/>
    <property type="match status" value="3"/>
</dbReference>
<name>A0A368JQH7_9BACT</name>
<dbReference type="CDD" id="cd06577">
    <property type="entry name" value="PASTA_pknB"/>
    <property type="match status" value="3"/>
</dbReference>
<keyword evidence="1" id="KW-0472">Membrane</keyword>
<dbReference type="SMART" id="SM00740">
    <property type="entry name" value="PASTA"/>
    <property type="match status" value="3"/>
</dbReference>
<dbReference type="SUPFAM" id="SSF54184">
    <property type="entry name" value="Penicillin-binding protein 2x (pbp-2x), c-terminal domain"/>
    <property type="match status" value="1"/>
</dbReference>
<dbReference type="EMBL" id="QOWE01000006">
    <property type="protein sequence ID" value="RCR69888.1"/>
    <property type="molecule type" value="Genomic_DNA"/>
</dbReference>
<keyword evidence="1" id="KW-0812">Transmembrane</keyword>
<evidence type="ECO:0000259" key="2">
    <source>
        <dbReference type="PROSITE" id="PS51178"/>
    </source>
</evidence>
<sequence length="262" mass="28735">MTKISTRTTTDLLTHIGIMIGLVAVLFLGFFFLYLPFTTHHGQTITVPDLSRMNTSELEDFLSDHDLRFEVEDSTYIAGAEPLTVVSQYPKAGFKVKEGRKIYITITTENPPMIPMPKLVDQTYVSAQYALSSNGLQMGKLKYVPDLAQGTVLQQLYEGKEILPGTRIAKGSKIDIVVGDGLGNTMFAVPDVVGKPRDEAEMLIRGSNLQVGTILPVEDPEKEVGTVVRQNPAARPGATIRVGDVIDLWVVGPVENDDTQEE</sequence>
<feature type="domain" description="PASTA" evidence="2">
    <location>
        <begin position="42"/>
        <end position="108"/>
    </location>
</feature>
<proteinExistence type="predicted"/>
<feature type="domain" description="PASTA" evidence="2">
    <location>
        <begin position="183"/>
        <end position="252"/>
    </location>
</feature>
<evidence type="ECO:0000256" key="1">
    <source>
        <dbReference type="SAM" id="Phobius"/>
    </source>
</evidence>
<accession>A0A368JQH7</accession>
<feature type="domain" description="PASTA" evidence="2">
    <location>
        <begin position="110"/>
        <end position="180"/>
    </location>
</feature>
<dbReference type="Proteomes" id="UP000253383">
    <property type="component" value="Unassembled WGS sequence"/>
</dbReference>
<evidence type="ECO:0000313" key="3">
    <source>
        <dbReference type="EMBL" id="RCR69888.1"/>
    </source>
</evidence>